<evidence type="ECO:0000313" key="3">
    <source>
        <dbReference type="Proteomes" id="UP001153387"/>
    </source>
</evidence>
<dbReference type="GO" id="GO:0004659">
    <property type="term" value="F:prenyltransferase activity"/>
    <property type="evidence" value="ECO:0007669"/>
    <property type="project" value="InterPro"/>
</dbReference>
<dbReference type="Proteomes" id="UP001153387">
    <property type="component" value="Unassembled WGS sequence"/>
</dbReference>
<dbReference type="EMBL" id="JAPDHZ010000005">
    <property type="protein sequence ID" value="MDG0793902.1"/>
    <property type="molecule type" value="Genomic_DNA"/>
</dbReference>
<dbReference type="GO" id="GO:0008299">
    <property type="term" value="P:isoprenoid biosynthetic process"/>
    <property type="evidence" value="ECO:0007669"/>
    <property type="project" value="InterPro"/>
</dbReference>
<proteinExistence type="inferred from homology"/>
<gene>
    <name evidence="2" type="ORF">OMP38_26060</name>
</gene>
<protein>
    <submittedName>
        <fullName evidence="2">Class 1 isoprenoid biosynthesis enzyme</fullName>
    </submittedName>
</protein>
<comment type="similarity">
    <text evidence="1">Belongs to the FPP/GGPP synthase family.</text>
</comment>
<dbReference type="SFLD" id="SFLDS00005">
    <property type="entry name" value="Isoprenoid_Synthase_Type_I"/>
    <property type="match status" value="1"/>
</dbReference>
<dbReference type="SFLD" id="SFLDG01211">
    <property type="entry name" value="Competence_Regulatory_Protein"/>
    <property type="match status" value="1"/>
</dbReference>
<evidence type="ECO:0000313" key="2">
    <source>
        <dbReference type="EMBL" id="MDG0793902.1"/>
    </source>
</evidence>
<dbReference type="AlphaFoldDB" id="A0A9X4KKI2"/>
<dbReference type="Gene3D" id="1.10.600.10">
    <property type="entry name" value="Farnesyl Diphosphate Synthase"/>
    <property type="match status" value="1"/>
</dbReference>
<comment type="caution">
    <text evidence="2">The sequence shown here is derived from an EMBL/GenBank/DDBJ whole genome shotgun (WGS) entry which is preliminary data.</text>
</comment>
<accession>A0A9X4KKI2</accession>
<dbReference type="InterPro" id="IPR033965">
    <property type="entry name" value="ComQ"/>
</dbReference>
<evidence type="ECO:0000256" key="1">
    <source>
        <dbReference type="RuleBase" id="RU004466"/>
    </source>
</evidence>
<dbReference type="InterPro" id="IPR000092">
    <property type="entry name" value="Polyprenyl_synt"/>
</dbReference>
<sequence>MDESVRTELYRMVDEYALEATLNETLRKFIAEKAAEKTSWSEMTRCTHRMLGGRSPDLERHAALTELLILLLDIVDDLQDRDSPDRPWMTCDPAVTLNAVLAMFAMILGNCDTPGFGRTVGRLLARSIQGQQADITDAVQTEGDYFHMVSNKSGALVQLAVYMGYSLVEGIDPDVQATLDQLAGCAGIVSQIENDARDVLRLDLKNDLLHKKRTLPVLFMLEDSYEEFPALDEYYAGSLSREQFVGRQQEFVQYARDSGCIEYCKVVQALYKDKANELYDLLPPMQEPWAGKFREIFVPDYDVRYNAS</sequence>
<reference evidence="2 3" key="1">
    <citation type="submission" date="2022-10" db="EMBL/GenBank/DDBJ databases">
        <title>Comparative genomic analysis of Cohnella hashimotonis sp. nov., isolated from the International Space Station.</title>
        <authorList>
            <person name="Simpson A."/>
            <person name="Venkateswaran K."/>
        </authorList>
    </citation>
    <scope>NUCLEOTIDE SEQUENCE [LARGE SCALE GENOMIC DNA]</scope>
    <source>
        <strain evidence="2 3">DSM 18997</strain>
    </source>
</reference>
<dbReference type="CDD" id="cd00385">
    <property type="entry name" value="Isoprenoid_Biosyn_C1"/>
    <property type="match status" value="1"/>
</dbReference>
<dbReference type="SUPFAM" id="SSF48576">
    <property type="entry name" value="Terpenoid synthases"/>
    <property type="match status" value="1"/>
</dbReference>
<keyword evidence="1" id="KW-0808">Transferase</keyword>
<keyword evidence="3" id="KW-1185">Reference proteome</keyword>
<organism evidence="2 3">
    <name type="scientific">Cohnella ginsengisoli</name>
    <dbReference type="NCBI Taxonomy" id="425004"/>
    <lineage>
        <taxon>Bacteria</taxon>
        <taxon>Bacillati</taxon>
        <taxon>Bacillota</taxon>
        <taxon>Bacilli</taxon>
        <taxon>Bacillales</taxon>
        <taxon>Paenibacillaceae</taxon>
        <taxon>Cohnella</taxon>
    </lineage>
</organism>
<dbReference type="Pfam" id="PF00348">
    <property type="entry name" value="polyprenyl_synt"/>
    <property type="match status" value="1"/>
</dbReference>
<dbReference type="RefSeq" id="WP_277567681.1">
    <property type="nucleotide sequence ID" value="NZ_JAPDHZ010000005.1"/>
</dbReference>
<dbReference type="InterPro" id="IPR008949">
    <property type="entry name" value="Isoprenoid_synthase_dom_sf"/>
</dbReference>
<name>A0A9X4KKI2_9BACL</name>